<evidence type="ECO:0008006" key="5">
    <source>
        <dbReference type="Google" id="ProtNLM"/>
    </source>
</evidence>
<keyword evidence="1" id="KW-0175">Coiled coil</keyword>
<reference evidence="4" key="2">
    <citation type="submission" date="2015-07" db="EMBL/GenBank/DDBJ databases">
        <authorList>
            <person name="Noorani M."/>
        </authorList>
    </citation>
    <scope>NUCLEOTIDE SEQUENCE</scope>
    <source>
        <strain evidence="4">Yugu1</strain>
    </source>
</reference>
<keyword evidence="2" id="KW-0732">Signal</keyword>
<evidence type="ECO:0000313" key="4">
    <source>
        <dbReference type="EMBL" id="RCV36765.1"/>
    </source>
</evidence>
<accession>A0A368S2W3</accession>
<evidence type="ECO:0000256" key="2">
    <source>
        <dbReference type="SAM" id="SignalP"/>
    </source>
</evidence>
<reference evidence="4" key="1">
    <citation type="journal article" date="2012" name="Nat. Biotechnol.">
        <title>Reference genome sequence of the model plant Setaria.</title>
        <authorList>
            <person name="Bennetzen J.L."/>
            <person name="Schmutz J."/>
            <person name="Wang H."/>
            <person name="Percifield R."/>
            <person name="Hawkins J."/>
            <person name="Pontaroli A.C."/>
            <person name="Estep M."/>
            <person name="Feng L."/>
            <person name="Vaughn J.N."/>
            <person name="Grimwood J."/>
            <person name="Jenkins J."/>
            <person name="Barry K."/>
            <person name="Lindquist E."/>
            <person name="Hellsten U."/>
            <person name="Deshpande S."/>
            <person name="Wang X."/>
            <person name="Wu X."/>
            <person name="Mitros T."/>
            <person name="Triplett J."/>
            <person name="Yang X."/>
            <person name="Ye C.Y."/>
            <person name="Mauro-Herrera M."/>
            <person name="Wang L."/>
            <person name="Li P."/>
            <person name="Sharma M."/>
            <person name="Sharma R."/>
            <person name="Ronald P.C."/>
            <person name="Panaud O."/>
            <person name="Kellogg E.A."/>
            <person name="Brutnell T.P."/>
            <person name="Doust A.N."/>
            <person name="Tuskan G.A."/>
            <person name="Rokhsar D."/>
            <person name="Devos K.M."/>
        </authorList>
    </citation>
    <scope>NUCLEOTIDE SEQUENCE [LARGE SCALE GENOMIC DNA]</scope>
    <source>
        <strain evidence="4">Yugu1</strain>
    </source>
</reference>
<feature type="chain" id="PRO_5036068954" description="Pectinesterase inhibitor domain-containing protein" evidence="2">
    <location>
        <begin position="29"/>
        <end position="336"/>
    </location>
</feature>
<sequence length="336" mass="35402">MASFASPRSQLLGVLLVTVITFTAVVDSARVSSAPTASKPVVKVYPSCSKTLMPKRCSVMLSALSKSLADNKAAIAGPQLAAGKFKGDPCISRCAKVLDATTSKATAATDAGGGGDALYQLKNYLVPLVIFDLYEKAPCECNCPGPCSPDEAAAVKKLGEATHAMRAIVGLIHGMSSQLTDEEKKAKVEPMEKSADSGILHVSCGLTKEPQKCADELSALAKTMEEAKHVVWELTSSDAATKLSSPIADCEAAMRELEEKVYSAEEKAVNLAEIRGAIHSYVQGDGKQPPRCKCSCPPPPEKPCSANETAVVDSLNGVYDAWVAVEKFLTELLPPN</sequence>
<feature type="coiled-coil region" evidence="1">
    <location>
        <begin position="247"/>
        <end position="274"/>
    </location>
</feature>
<dbReference type="OrthoDB" id="717684at2759"/>
<dbReference type="AlphaFoldDB" id="A0A368S2W3"/>
<dbReference type="EMBL" id="CM003535">
    <property type="protein sequence ID" value="RCV36765.1"/>
    <property type="molecule type" value="Genomic_DNA"/>
</dbReference>
<feature type="signal peptide" evidence="2">
    <location>
        <begin position="1"/>
        <end position="28"/>
    </location>
</feature>
<dbReference type="EMBL" id="CM003535">
    <property type="protein sequence ID" value="RCV36763.1"/>
    <property type="molecule type" value="Genomic_DNA"/>
</dbReference>
<evidence type="ECO:0000256" key="1">
    <source>
        <dbReference type="SAM" id="Coils"/>
    </source>
</evidence>
<evidence type="ECO:0000313" key="3">
    <source>
        <dbReference type="EMBL" id="RCV36763.1"/>
    </source>
</evidence>
<organism evidence="4">
    <name type="scientific">Setaria italica</name>
    <name type="common">Foxtail millet</name>
    <name type="synonym">Panicum italicum</name>
    <dbReference type="NCBI Taxonomy" id="4555"/>
    <lineage>
        <taxon>Eukaryota</taxon>
        <taxon>Viridiplantae</taxon>
        <taxon>Streptophyta</taxon>
        <taxon>Embryophyta</taxon>
        <taxon>Tracheophyta</taxon>
        <taxon>Spermatophyta</taxon>
        <taxon>Magnoliopsida</taxon>
        <taxon>Liliopsida</taxon>
        <taxon>Poales</taxon>
        <taxon>Poaceae</taxon>
        <taxon>PACMAD clade</taxon>
        <taxon>Panicoideae</taxon>
        <taxon>Panicodae</taxon>
        <taxon>Paniceae</taxon>
        <taxon>Cenchrinae</taxon>
        <taxon>Setaria</taxon>
    </lineage>
</organism>
<protein>
    <recommendedName>
        <fullName evidence="5">Pectinesterase inhibitor domain-containing protein</fullName>
    </recommendedName>
</protein>
<proteinExistence type="predicted"/>
<gene>
    <name evidence="3" type="ORF">SETIT_8G007300v2</name>
    <name evidence="4" type="ORF">SETIT_8G007500v2</name>
</gene>
<name>A0A368S2W3_SETIT</name>